<name>A0A429VAP3_9SPHN</name>
<evidence type="ECO:0000313" key="3">
    <source>
        <dbReference type="Proteomes" id="UP000274661"/>
    </source>
</evidence>
<evidence type="ECO:0000313" key="2">
    <source>
        <dbReference type="EMBL" id="RST30877.1"/>
    </source>
</evidence>
<protein>
    <submittedName>
        <fullName evidence="2">Uncharacterized protein</fullName>
    </submittedName>
</protein>
<evidence type="ECO:0000256" key="1">
    <source>
        <dbReference type="SAM" id="MobiDB-lite"/>
    </source>
</evidence>
<reference evidence="2 3" key="1">
    <citation type="submission" date="2018-12" db="EMBL/GenBank/DDBJ databases">
        <title>Sphingomonas sp. HMF7854 Genome sequencing and assembly.</title>
        <authorList>
            <person name="Cha I."/>
            <person name="Kang H."/>
            <person name="Kim H."/>
            <person name="Kang J."/>
            <person name="Joh K."/>
        </authorList>
    </citation>
    <scope>NUCLEOTIDE SEQUENCE [LARGE SCALE GENOMIC DNA]</scope>
    <source>
        <strain evidence="2 3">HMF7854</strain>
    </source>
</reference>
<gene>
    <name evidence="2" type="ORF">HMF7854_08510</name>
</gene>
<dbReference type="Proteomes" id="UP000274661">
    <property type="component" value="Unassembled WGS sequence"/>
</dbReference>
<dbReference type="RefSeq" id="WP_126718711.1">
    <property type="nucleotide sequence ID" value="NZ_RWJF01000001.1"/>
</dbReference>
<comment type="caution">
    <text evidence="2">The sequence shown here is derived from an EMBL/GenBank/DDBJ whole genome shotgun (WGS) entry which is preliminary data.</text>
</comment>
<sequence length="127" mass="13525">MVTLSIALTMMLQGPVIDAQRQSFMKCLAAATTRGSEQKVAAEDVDAFLRQACGADGERLKASLIKFDTTHGVGRKQAEADDQQMIEDFYKDAVGHFRARATPLDAKPVTAAAPPGTPPAQPAVVPK</sequence>
<accession>A0A429VAP3</accession>
<organism evidence="2 3">
    <name type="scientific">Sphingomonas ginkgonis</name>
    <dbReference type="NCBI Taxonomy" id="2315330"/>
    <lineage>
        <taxon>Bacteria</taxon>
        <taxon>Pseudomonadati</taxon>
        <taxon>Pseudomonadota</taxon>
        <taxon>Alphaproteobacteria</taxon>
        <taxon>Sphingomonadales</taxon>
        <taxon>Sphingomonadaceae</taxon>
        <taxon>Sphingomonas</taxon>
    </lineage>
</organism>
<dbReference type="EMBL" id="RWJF01000001">
    <property type="protein sequence ID" value="RST30877.1"/>
    <property type="molecule type" value="Genomic_DNA"/>
</dbReference>
<feature type="region of interest" description="Disordered" evidence="1">
    <location>
        <begin position="105"/>
        <end position="127"/>
    </location>
</feature>
<proteinExistence type="predicted"/>
<keyword evidence="3" id="KW-1185">Reference proteome</keyword>
<dbReference type="AlphaFoldDB" id="A0A429VAP3"/>